<keyword evidence="2" id="KW-1185">Reference proteome</keyword>
<accession>A0ABZ3CHM9</accession>
<evidence type="ECO:0000313" key="1">
    <source>
        <dbReference type="EMBL" id="WZX29266.1"/>
    </source>
</evidence>
<gene>
    <name evidence="1" type="ORF">RQP18_11475</name>
</gene>
<evidence type="ECO:0008006" key="3">
    <source>
        <dbReference type="Google" id="ProtNLM"/>
    </source>
</evidence>
<sequence length="80" mass="9423">MNTRRIPSLKMECIMLFQSNPQSAHSLEDLSENLDREEEDLEPVLELLMKQGIIEQFQEAGKTLYRYQEPETTSEFEMDP</sequence>
<name>A0ABZ3CHM9_9STAP</name>
<organism evidence="1 2">
    <name type="scientific">Salinicoccus bachuensis</name>
    <dbReference type="NCBI Taxonomy" id="3136731"/>
    <lineage>
        <taxon>Bacteria</taxon>
        <taxon>Bacillati</taxon>
        <taxon>Bacillota</taxon>
        <taxon>Bacilli</taxon>
        <taxon>Bacillales</taxon>
        <taxon>Staphylococcaceae</taxon>
        <taxon>Salinicoccus</taxon>
    </lineage>
</organism>
<dbReference type="Proteomes" id="UP001455384">
    <property type="component" value="Chromosome"/>
</dbReference>
<evidence type="ECO:0000313" key="2">
    <source>
        <dbReference type="Proteomes" id="UP001455384"/>
    </source>
</evidence>
<proteinExistence type="predicted"/>
<dbReference type="EMBL" id="CP138333">
    <property type="protein sequence ID" value="WZX29266.1"/>
    <property type="molecule type" value="Genomic_DNA"/>
</dbReference>
<dbReference type="RefSeq" id="WP_342387829.1">
    <property type="nucleotide sequence ID" value="NZ_CP138333.2"/>
</dbReference>
<reference evidence="2" key="1">
    <citation type="submission" date="2023-10" db="EMBL/GenBank/DDBJ databases">
        <title>Genome analysis and identification of Salinococcus sp. Bachu38 nov., a PGPR from the rhizosphere of Tamarix.</title>
        <authorList>
            <person name="Liang Z."/>
            <person name="Zhang X."/>
            <person name="Jia J."/>
            <person name="Chen X."/>
            <person name="Wang Y."/>
            <person name="Wang Q."/>
            <person name="Wang R."/>
        </authorList>
    </citation>
    <scope>NUCLEOTIDE SEQUENCE [LARGE SCALE GENOMIC DNA]</scope>
    <source>
        <strain evidence="2">Bachu38</strain>
    </source>
</reference>
<protein>
    <recommendedName>
        <fullName evidence="3">MarR family transcriptional regulator</fullName>
    </recommendedName>
</protein>